<keyword evidence="1" id="KW-1133">Transmembrane helix</keyword>
<feature type="transmembrane region" description="Helical" evidence="1">
    <location>
        <begin position="7"/>
        <end position="27"/>
    </location>
</feature>
<keyword evidence="1" id="KW-0472">Membrane</keyword>
<dbReference type="HOGENOM" id="CLU_150710_1_1_11"/>
<feature type="transmembrane region" description="Helical" evidence="1">
    <location>
        <begin position="33"/>
        <end position="52"/>
    </location>
</feature>
<sequence>MVATITGGTILWFVLFLAQLPFYGWFADHGHTWWLWTCLAGGGLGCLGIWYVRKRDAAIKRAAATTER</sequence>
<organism evidence="2 3">
    <name type="scientific">Streptomyces nodosus</name>
    <dbReference type="NCBI Taxonomy" id="40318"/>
    <lineage>
        <taxon>Bacteria</taxon>
        <taxon>Bacillati</taxon>
        <taxon>Actinomycetota</taxon>
        <taxon>Actinomycetes</taxon>
        <taxon>Kitasatosporales</taxon>
        <taxon>Streptomycetaceae</taxon>
        <taxon>Streptomyces</taxon>
    </lineage>
</organism>
<name>A0A0B5DJ33_9ACTN</name>
<dbReference type="EMBL" id="CP009313">
    <property type="protein sequence ID" value="AJE41225.1"/>
    <property type="molecule type" value="Genomic_DNA"/>
</dbReference>
<accession>A0A0B5DJ33</accession>
<evidence type="ECO:0000256" key="1">
    <source>
        <dbReference type="SAM" id="Phobius"/>
    </source>
</evidence>
<gene>
    <name evidence="2" type="ORF">SNOD_15180</name>
</gene>
<dbReference type="AlphaFoldDB" id="A0A0B5DJ33"/>
<protein>
    <submittedName>
        <fullName evidence="2">Membrane protein</fullName>
    </submittedName>
</protein>
<reference evidence="2 3" key="2">
    <citation type="journal article" date="2016" name="Appl. Microbiol. Biotechnol.">
        <title>Exploiting the genome sequence of Streptomyces nodosus for enhanced antibiotic production.</title>
        <authorList>
            <person name="Sweeney P."/>
            <person name="Murphy C.D."/>
            <person name="Caffrey P."/>
        </authorList>
    </citation>
    <scope>NUCLEOTIDE SEQUENCE [LARGE SCALE GENOMIC DNA]</scope>
    <source>
        <strain evidence="2 3">ATCC 14899</strain>
    </source>
</reference>
<dbReference type="Proteomes" id="UP000031526">
    <property type="component" value="Chromosome"/>
</dbReference>
<keyword evidence="1" id="KW-0812">Transmembrane</keyword>
<keyword evidence="3" id="KW-1185">Reference proteome</keyword>
<evidence type="ECO:0000313" key="2">
    <source>
        <dbReference type="EMBL" id="AJE41225.1"/>
    </source>
</evidence>
<reference evidence="3" key="1">
    <citation type="submission" date="2014-09" db="EMBL/GenBank/DDBJ databases">
        <title>Sequence of the Streptomyces nodosus genome.</title>
        <authorList>
            <person name="Sweeney P."/>
            <person name="Stephens N."/>
            <person name="Murphy C."/>
            <person name="Caffrey P."/>
        </authorList>
    </citation>
    <scope>NUCLEOTIDE SEQUENCE [LARGE SCALE GENOMIC DNA]</scope>
    <source>
        <strain evidence="3">ATCC 14899</strain>
    </source>
</reference>
<evidence type="ECO:0000313" key="3">
    <source>
        <dbReference type="Proteomes" id="UP000031526"/>
    </source>
</evidence>
<proteinExistence type="predicted"/>
<dbReference type="STRING" id="40318.SNOD_15180"/>